<dbReference type="Proteomes" id="UP000250079">
    <property type="component" value="Chromosome"/>
</dbReference>
<keyword evidence="1" id="KW-0805">Transcription regulation</keyword>
<feature type="domain" description="HTH marR-type" evidence="4">
    <location>
        <begin position="45"/>
        <end position="175"/>
    </location>
</feature>
<dbReference type="GO" id="GO:0003700">
    <property type="term" value="F:DNA-binding transcription factor activity"/>
    <property type="evidence" value="ECO:0007669"/>
    <property type="project" value="InterPro"/>
</dbReference>
<proteinExistence type="predicted"/>
<dbReference type="InterPro" id="IPR036390">
    <property type="entry name" value="WH_DNA-bd_sf"/>
</dbReference>
<dbReference type="InterPro" id="IPR000835">
    <property type="entry name" value="HTH_MarR-typ"/>
</dbReference>
<dbReference type="SUPFAM" id="SSF46785">
    <property type="entry name" value="Winged helix' DNA-binding domain"/>
    <property type="match status" value="1"/>
</dbReference>
<evidence type="ECO:0000256" key="1">
    <source>
        <dbReference type="ARBA" id="ARBA00023015"/>
    </source>
</evidence>
<dbReference type="PRINTS" id="PR00598">
    <property type="entry name" value="HTHMARR"/>
</dbReference>
<gene>
    <name evidence="5" type="primary">nicR</name>
    <name evidence="5" type="ORF">IMCC3135_06260</name>
</gene>
<dbReference type="OrthoDB" id="9814496at2"/>
<dbReference type="PANTHER" id="PTHR42756">
    <property type="entry name" value="TRANSCRIPTIONAL REGULATOR, MARR"/>
    <property type="match status" value="1"/>
</dbReference>
<dbReference type="KEGG" id="gai:IMCC3135_06260"/>
<accession>A0A2Z2NJK3</accession>
<keyword evidence="3" id="KW-0804">Transcription</keyword>
<evidence type="ECO:0000256" key="3">
    <source>
        <dbReference type="ARBA" id="ARBA00023163"/>
    </source>
</evidence>
<dbReference type="Pfam" id="PF12802">
    <property type="entry name" value="MarR_2"/>
    <property type="match status" value="1"/>
</dbReference>
<name>A0A2Z2NJK3_9GAMM</name>
<dbReference type="EMBL" id="CP018632">
    <property type="protein sequence ID" value="ASJ71359.1"/>
    <property type="molecule type" value="Genomic_DNA"/>
</dbReference>
<dbReference type="InterPro" id="IPR036388">
    <property type="entry name" value="WH-like_DNA-bd_sf"/>
</dbReference>
<dbReference type="AlphaFoldDB" id="A0A2Z2NJK3"/>
<dbReference type="RefSeq" id="WP_088916809.1">
    <property type="nucleotide sequence ID" value="NZ_CP018632.1"/>
</dbReference>
<sequence>MNPELTIPLPEVAETETSERVVQSTDVPASPPLLASEAVEEYLLDEQVGYLLRLANQRHLEIFNDNMPDLTPTQFAVLIRLEREDDISQNELGRRVGIDAATTNGVIDRLARKKLIQTRTDIKDKRRLRISLSSSGRSAVAAAIPIARETTRQTLCQLDTSETVQLIQLLKKMQKI</sequence>
<dbReference type="Gene3D" id="1.10.10.10">
    <property type="entry name" value="Winged helix-like DNA-binding domain superfamily/Winged helix DNA-binding domain"/>
    <property type="match status" value="1"/>
</dbReference>
<evidence type="ECO:0000259" key="4">
    <source>
        <dbReference type="PROSITE" id="PS50995"/>
    </source>
</evidence>
<keyword evidence="6" id="KW-1185">Reference proteome</keyword>
<dbReference type="PANTHER" id="PTHR42756:SF1">
    <property type="entry name" value="TRANSCRIPTIONAL REPRESSOR OF EMRAB OPERON"/>
    <property type="match status" value="1"/>
</dbReference>
<reference evidence="5 6" key="1">
    <citation type="submission" date="2016-12" db="EMBL/GenBank/DDBJ databases">
        <authorList>
            <person name="Song W.-J."/>
            <person name="Kurnit D.M."/>
        </authorList>
    </citation>
    <scope>NUCLEOTIDE SEQUENCE [LARGE SCALE GENOMIC DNA]</scope>
    <source>
        <strain evidence="5 6">IMCC3135</strain>
    </source>
</reference>
<dbReference type="GO" id="GO:0003677">
    <property type="term" value="F:DNA binding"/>
    <property type="evidence" value="ECO:0007669"/>
    <property type="project" value="UniProtKB-KW"/>
</dbReference>
<keyword evidence="2" id="KW-0238">DNA-binding</keyword>
<evidence type="ECO:0000313" key="5">
    <source>
        <dbReference type="EMBL" id="ASJ71359.1"/>
    </source>
</evidence>
<dbReference type="PROSITE" id="PS50995">
    <property type="entry name" value="HTH_MARR_2"/>
    <property type="match status" value="1"/>
</dbReference>
<organism evidence="5 6">
    <name type="scientific">Granulosicoccus antarcticus IMCC3135</name>
    <dbReference type="NCBI Taxonomy" id="1192854"/>
    <lineage>
        <taxon>Bacteria</taxon>
        <taxon>Pseudomonadati</taxon>
        <taxon>Pseudomonadota</taxon>
        <taxon>Gammaproteobacteria</taxon>
        <taxon>Chromatiales</taxon>
        <taxon>Granulosicoccaceae</taxon>
        <taxon>Granulosicoccus</taxon>
    </lineage>
</organism>
<evidence type="ECO:0000313" key="6">
    <source>
        <dbReference type="Proteomes" id="UP000250079"/>
    </source>
</evidence>
<dbReference type="SMART" id="SM00347">
    <property type="entry name" value="HTH_MARR"/>
    <property type="match status" value="1"/>
</dbReference>
<evidence type="ECO:0000256" key="2">
    <source>
        <dbReference type="ARBA" id="ARBA00023125"/>
    </source>
</evidence>
<protein>
    <submittedName>
        <fullName evidence="5">HTH-type transcriptional repressor NicR</fullName>
    </submittedName>
</protein>